<proteinExistence type="predicted"/>
<keyword evidence="3" id="KW-1185">Reference proteome</keyword>
<dbReference type="RefSeq" id="XP_010758925.1">
    <property type="nucleotide sequence ID" value="XM_010760623.1"/>
</dbReference>
<protein>
    <submittedName>
        <fullName evidence="2">Uncharacterized protein</fullName>
    </submittedName>
</protein>
<dbReference type="HOGENOM" id="CLU_1960259_0_0_1"/>
<organism evidence="2 3">
    <name type="scientific">Paracoccidioides brasiliensis (strain Pb18)</name>
    <dbReference type="NCBI Taxonomy" id="502780"/>
    <lineage>
        <taxon>Eukaryota</taxon>
        <taxon>Fungi</taxon>
        <taxon>Dikarya</taxon>
        <taxon>Ascomycota</taxon>
        <taxon>Pezizomycotina</taxon>
        <taxon>Eurotiomycetes</taxon>
        <taxon>Eurotiomycetidae</taxon>
        <taxon>Onygenales</taxon>
        <taxon>Ajellomycetaceae</taxon>
        <taxon>Paracoccidioides</taxon>
    </lineage>
</organism>
<evidence type="ECO:0000313" key="3">
    <source>
        <dbReference type="Proteomes" id="UP000001628"/>
    </source>
</evidence>
<feature type="region of interest" description="Disordered" evidence="1">
    <location>
        <begin position="1"/>
        <end position="22"/>
    </location>
</feature>
<dbReference type="VEuPathDB" id="FungiDB:PADG_11454"/>
<dbReference type="InParanoid" id="A0A0A0HSV9"/>
<dbReference type="AlphaFoldDB" id="A0A0A0HSV9"/>
<dbReference type="OrthoDB" id="4188135at2759"/>
<evidence type="ECO:0000256" key="1">
    <source>
        <dbReference type="SAM" id="MobiDB-lite"/>
    </source>
</evidence>
<dbReference type="EMBL" id="KN275959">
    <property type="protein sequence ID" value="KGM92269.1"/>
    <property type="molecule type" value="Genomic_DNA"/>
</dbReference>
<name>A0A0A0HSV9_PARBD</name>
<dbReference type="KEGG" id="pbn:PADG_11454"/>
<dbReference type="Proteomes" id="UP000001628">
    <property type="component" value="Unassembled WGS sequence"/>
</dbReference>
<reference evidence="2 3" key="1">
    <citation type="journal article" date="2011" name="PLoS Genet.">
        <title>Comparative genomic analysis of human fungal pathogens causing paracoccidioidomycosis.</title>
        <authorList>
            <person name="Desjardins C.A."/>
            <person name="Champion M.D."/>
            <person name="Holder J.W."/>
            <person name="Muszewska A."/>
            <person name="Goldberg J."/>
            <person name="Bailao A.M."/>
            <person name="Brigido M.M."/>
            <person name="Ferreira M.E."/>
            <person name="Garcia A.M."/>
            <person name="Grynberg M."/>
            <person name="Gujja S."/>
            <person name="Heiman D.I."/>
            <person name="Henn M.R."/>
            <person name="Kodira C.D."/>
            <person name="Leon-Narvaez H."/>
            <person name="Longo L.V."/>
            <person name="Ma L.J."/>
            <person name="Malavazi I."/>
            <person name="Matsuo A.L."/>
            <person name="Morais F.V."/>
            <person name="Pereira M."/>
            <person name="Rodriguez-Brito S."/>
            <person name="Sakthikumar S."/>
            <person name="Salem-Izacc S.M."/>
            <person name="Sykes S.M."/>
            <person name="Teixeira M.M."/>
            <person name="Vallejo M.C."/>
            <person name="Walter M.E."/>
            <person name="Yandava C."/>
            <person name="Young S."/>
            <person name="Zeng Q."/>
            <person name="Zucker J."/>
            <person name="Felipe M.S."/>
            <person name="Goldman G.H."/>
            <person name="Haas B.J."/>
            <person name="McEwen J.G."/>
            <person name="Nino-Vega G."/>
            <person name="Puccia R."/>
            <person name="San-Blas G."/>
            <person name="Soares C.M."/>
            <person name="Birren B.W."/>
            <person name="Cuomo C.A."/>
        </authorList>
    </citation>
    <scope>NUCLEOTIDE SEQUENCE [LARGE SCALE GENOMIC DNA]</scope>
    <source>
        <strain evidence="2 3">Pb18</strain>
    </source>
</reference>
<accession>A0A0A0HSV9</accession>
<evidence type="ECO:0000313" key="2">
    <source>
        <dbReference type="EMBL" id="KGM92269.1"/>
    </source>
</evidence>
<sequence>MPRSVTSNPSRKRQHPESHPYNISRYQLKRQKLSKSASMYWDNLSKVWLTRHALKELDRRTLRMTYLLSPARFIKCTKCMECFERFLDLALVSMDSSAIILLFVACFRRANGIQSVRCFSGPSHPTLG</sequence>
<gene>
    <name evidence="2" type="ORF">PADG_11454</name>
</gene>
<dbReference type="GeneID" id="22587351"/>